<evidence type="ECO:0000259" key="6">
    <source>
        <dbReference type="Pfam" id="PF08281"/>
    </source>
</evidence>
<evidence type="ECO:0000256" key="1">
    <source>
        <dbReference type="ARBA" id="ARBA00010641"/>
    </source>
</evidence>
<evidence type="ECO:0000256" key="4">
    <source>
        <dbReference type="ARBA" id="ARBA00023163"/>
    </source>
</evidence>
<evidence type="ECO:0000256" key="3">
    <source>
        <dbReference type="ARBA" id="ARBA00023082"/>
    </source>
</evidence>
<dbReference type="SUPFAM" id="SSF88659">
    <property type="entry name" value="Sigma3 and sigma4 domains of RNA polymerase sigma factors"/>
    <property type="match status" value="1"/>
</dbReference>
<dbReference type="NCBIfam" id="TIGR02937">
    <property type="entry name" value="sigma70-ECF"/>
    <property type="match status" value="1"/>
</dbReference>
<keyword evidence="3" id="KW-0731">Sigma factor</keyword>
<name>A0A2G6KJ46_9BACT</name>
<dbReference type="InterPro" id="IPR039425">
    <property type="entry name" value="RNA_pol_sigma-70-like"/>
</dbReference>
<evidence type="ECO:0000313" key="7">
    <source>
        <dbReference type="EMBL" id="PIE34839.1"/>
    </source>
</evidence>
<dbReference type="Pfam" id="PF08281">
    <property type="entry name" value="Sigma70_r4_2"/>
    <property type="match status" value="1"/>
</dbReference>
<dbReference type="SUPFAM" id="SSF88946">
    <property type="entry name" value="Sigma2 domain of RNA polymerase sigma factors"/>
    <property type="match status" value="1"/>
</dbReference>
<organism evidence="7 8">
    <name type="scientific">candidate division KSB3 bacterium</name>
    <dbReference type="NCBI Taxonomy" id="2044937"/>
    <lineage>
        <taxon>Bacteria</taxon>
        <taxon>candidate division KSB3</taxon>
    </lineage>
</organism>
<dbReference type="EMBL" id="PDSK01000074">
    <property type="protein sequence ID" value="PIE34839.1"/>
    <property type="molecule type" value="Genomic_DNA"/>
</dbReference>
<dbReference type="CDD" id="cd06171">
    <property type="entry name" value="Sigma70_r4"/>
    <property type="match status" value="1"/>
</dbReference>
<dbReference type="InterPro" id="IPR013249">
    <property type="entry name" value="RNA_pol_sigma70_r4_t2"/>
</dbReference>
<protein>
    <recommendedName>
        <fullName evidence="9">RNA polymerase subunit sigma-24</fullName>
    </recommendedName>
</protein>
<dbReference type="PANTHER" id="PTHR43133">
    <property type="entry name" value="RNA POLYMERASE ECF-TYPE SIGMA FACTO"/>
    <property type="match status" value="1"/>
</dbReference>
<dbReference type="Gene3D" id="1.10.1740.10">
    <property type="match status" value="1"/>
</dbReference>
<dbReference type="GO" id="GO:0006352">
    <property type="term" value="P:DNA-templated transcription initiation"/>
    <property type="evidence" value="ECO:0007669"/>
    <property type="project" value="InterPro"/>
</dbReference>
<dbReference type="AlphaFoldDB" id="A0A2G6KJ46"/>
<evidence type="ECO:0008006" key="9">
    <source>
        <dbReference type="Google" id="ProtNLM"/>
    </source>
</evidence>
<sequence length="290" mass="33861">MKSMFKRWLTYVSNKKINFLTVLFIKSYVFYIPYCTHQFIPFYQSWQRGCDRKSAEREHPNTSYNHRLKRGEPIMSTQIITLQQPFQSFTPASQTLRSIKHSSQQSLEQLTDNQLIDATLNGKTAAFEILVKRHQRQMYALALKMVRNHEDASDIAQDVFLKAYEVLGSFQKKSSFHTWLYRITVNFCINHLRRDKGQYHVELEHYHAVEAPEALKSLDKIEVQGELNEAIRRLPEKQQKTIFLRVCQGLPYKEIAKVLGCSIGTVKANYFHAVKNLKRSMKSTIIAHAS</sequence>
<dbReference type="InterPro" id="IPR014284">
    <property type="entry name" value="RNA_pol_sigma-70_dom"/>
</dbReference>
<evidence type="ECO:0000313" key="8">
    <source>
        <dbReference type="Proteomes" id="UP000230821"/>
    </source>
</evidence>
<dbReference type="GO" id="GO:0003677">
    <property type="term" value="F:DNA binding"/>
    <property type="evidence" value="ECO:0007669"/>
    <property type="project" value="InterPro"/>
</dbReference>
<keyword evidence="2" id="KW-0805">Transcription regulation</keyword>
<keyword evidence="4" id="KW-0804">Transcription</keyword>
<evidence type="ECO:0000259" key="5">
    <source>
        <dbReference type="Pfam" id="PF04542"/>
    </source>
</evidence>
<comment type="caution">
    <text evidence="7">The sequence shown here is derived from an EMBL/GenBank/DDBJ whole genome shotgun (WGS) entry which is preliminary data.</text>
</comment>
<dbReference type="InterPro" id="IPR013324">
    <property type="entry name" value="RNA_pol_sigma_r3/r4-like"/>
</dbReference>
<feature type="domain" description="RNA polymerase sigma factor 70 region 4 type 2" evidence="6">
    <location>
        <begin position="226"/>
        <end position="277"/>
    </location>
</feature>
<dbReference type="InterPro" id="IPR007627">
    <property type="entry name" value="RNA_pol_sigma70_r2"/>
</dbReference>
<proteinExistence type="inferred from homology"/>
<dbReference type="Gene3D" id="1.10.10.10">
    <property type="entry name" value="Winged helix-like DNA-binding domain superfamily/Winged helix DNA-binding domain"/>
    <property type="match status" value="1"/>
</dbReference>
<dbReference type="GO" id="GO:0016987">
    <property type="term" value="F:sigma factor activity"/>
    <property type="evidence" value="ECO:0007669"/>
    <property type="project" value="UniProtKB-KW"/>
</dbReference>
<comment type="similarity">
    <text evidence="1">Belongs to the sigma-70 factor family. ECF subfamily.</text>
</comment>
<reference evidence="7 8" key="1">
    <citation type="submission" date="2017-10" db="EMBL/GenBank/DDBJ databases">
        <title>Novel microbial diversity and functional potential in the marine mammal oral microbiome.</title>
        <authorList>
            <person name="Dudek N.K."/>
            <person name="Sun C.L."/>
            <person name="Burstein D."/>
            <person name="Kantor R.S."/>
            <person name="Aliaga Goltsman D.S."/>
            <person name="Bik E.M."/>
            <person name="Thomas B.C."/>
            <person name="Banfield J.F."/>
            <person name="Relman D.A."/>
        </authorList>
    </citation>
    <scope>NUCLEOTIDE SEQUENCE [LARGE SCALE GENOMIC DNA]</scope>
    <source>
        <strain evidence="7">DOLJORAL78_47_16</strain>
    </source>
</reference>
<dbReference type="InterPro" id="IPR036388">
    <property type="entry name" value="WH-like_DNA-bd_sf"/>
</dbReference>
<dbReference type="Proteomes" id="UP000230821">
    <property type="component" value="Unassembled WGS sequence"/>
</dbReference>
<dbReference type="PANTHER" id="PTHR43133:SF51">
    <property type="entry name" value="RNA POLYMERASE SIGMA FACTOR"/>
    <property type="match status" value="1"/>
</dbReference>
<dbReference type="Pfam" id="PF04542">
    <property type="entry name" value="Sigma70_r2"/>
    <property type="match status" value="1"/>
</dbReference>
<feature type="domain" description="RNA polymerase sigma-70 region 2" evidence="5">
    <location>
        <begin position="130"/>
        <end position="196"/>
    </location>
</feature>
<accession>A0A2G6KJ46</accession>
<dbReference type="InterPro" id="IPR013325">
    <property type="entry name" value="RNA_pol_sigma_r2"/>
</dbReference>
<gene>
    <name evidence="7" type="ORF">CSA56_06560</name>
</gene>
<evidence type="ECO:0000256" key="2">
    <source>
        <dbReference type="ARBA" id="ARBA00023015"/>
    </source>
</evidence>